<organism evidence="1">
    <name type="scientific">bioreactor metagenome</name>
    <dbReference type="NCBI Taxonomy" id="1076179"/>
    <lineage>
        <taxon>unclassified sequences</taxon>
        <taxon>metagenomes</taxon>
        <taxon>ecological metagenomes</taxon>
    </lineage>
</organism>
<dbReference type="SUPFAM" id="SSF49464">
    <property type="entry name" value="Carboxypeptidase regulatory domain-like"/>
    <property type="match status" value="1"/>
</dbReference>
<gene>
    <name evidence="1" type="ORF">SDC9_43815</name>
</gene>
<proteinExistence type="predicted"/>
<dbReference type="EMBL" id="VSSQ01000565">
    <property type="protein sequence ID" value="MPL97623.1"/>
    <property type="molecule type" value="Genomic_DNA"/>
</dbReference>
<comment type="caution">
    <text evidence="1">The sequence shown here is derived from an EMBL/GenBank/DDBJ whole genome shotgun (WGS) entry which is preliminary data.</text>
</comment>
<protein>
    <recommendedName>
        <fullName evidence="2">TonB-dependent receptor SusC</fullName>
    </recommendedName>
</protein>
<dbReference type="InterPro" id="IPR043741">
    <property type="entry name" value="DUF5686"/>
</dbReference>
<dbReference type="AlphaFoldDB" id="A0A644W5D7"/>
<sequence length="820" mass="95328">MKIIRAVSVILLIFVLRAPATAQNTRVLGHIKDSVTGEPVPFCSIALAGTTSGTTSDFEGTFKLETAVSSDTLLVSCLGYKQQEIPLRKNQFQEVFIQLAPENITLSEVIIVPGENPAEVMLKKVIRNKKVNSPDNADFYQVEVYNKVQIDANNISEEFEKRKALKKFDWIFQFTDTSLVNGKVYLPLFMTESLSEIYFRGEPRSKREFISAVQVSGVENESIAQYLGNMYQNVNIYDGFITLFDKNFMSPINDIALTSYKYYLTDSTFIDSTWCYKIMFKPRRKQELTFSGEFWVADSSWAIKQYNIRVVNDANINFVNDLIIEQSFEKTAAGFWMPDKESLVIDFNVMQNDQKSTMGFYGHKTTSYKNYVFGQPRESSFYNAPERVVIAEDAYDKGAEFWQKERHDTLSKDEQTIYFMVDSIRKMPTFNTVYDIIDMFVSGYLNWGKFDIGPYASMLSFNEIEGARFRFGGRTSPKFSKKIMPSAYVAWGTEDHTFKYGGGFLFLQKKKPRRGFQVLFKHDMEQLGMSPTGFREDFLLASFITRNPANKLTMVNELKAHYEHEWFTGFSNTVRFLHKDIFPIGDSVFNFGEGTTRDKITTSEITLEMRFAYKERYVYSDFIRTSLGTIYPIIQLKYSKGIKDLWNGDYNYQKAVFYFNDWFNVGNIGWSKYVIEAGKIWGRLPYPFLKMHEGNETYFFDETSFNTMNYFEFVSDEWVSLYYTHRFDGFFLNRIPLLRKLKWREVVWGKGLIGDLSDANRNYSQFPEGMYTLGKPYLEAGAGIENIFKFLRVDGVWRLSYLDHPDIAKFQVMFGMQVFF</sequence>
<evidence type="ECO:0008006" key="2">
    <source>
        <dbReference type="Google" id="ProtNLM"/>
    </source>
</evidence>
<dbReference type="Gene3D" id="2.60.40.1120">
    <property type="entry name" value="Carboxypeptidase-like, regulatory domain"/>
    <property type="match status" value="1"/>
</dbReference>
<dbReference type="InterPro" id="IPR008969">
    <property type="entry name" value="CarboxyPept-like_regulatory"/>
</dbReference>
<name>A0A644W5D7_9ZZZZ</name>
<dbReference type="Pfam" id="PF18939">
    <property type="entry name" value="DUF5686"/>
    <property type="match status" value="1"/>
</dbReference>
<reference evidence="1" key="1">
    <citation type="submission" date="2019-08" db="EMBL/GenBank/DDBJ databases">
        <authorList>
            <person name="Kucharzyk K."/>
            <person name="Murdoch R.W."/>
            <person name="Higgins S."/>
            <person name="Loffler F."/>
        </authorList>
    </citation>
    <scope>NUCLEOTIDE SEQUENCE</scope>
</reference>
<evidence type="ECO:0000313" key="1">
    <source>
        <dbReference type="EMBL" id="MPL97623.1"/>
    </source>
</evidence>
<dbReference type="Pfam" id="PF13715">
    <property type="entry name" value="CarbopepD_reg_2"/>
    <property type="match status" value="1"/>
</dbReference>
<accession>A0A644W5D7</accession>